<proteinExistence type="predicted"/>
<evidence type="ECO:0000256" key="1">
    <source>
        <dbReference type="ARBA" id="ARBA00022485"/>
    </source>
</evidence>
<dbReference type="GO" id="GO:0051539">
    <property type="term" value="F:4 iron, 4 sulfur cluster binding"/>
    <property type="evidence" value="ECO:0007669"/>
    <property type="project" value="UniProtKB-KW"/>
</dbReference>
<keyword evidence="2" id="KW-0479">Metal-binding</keyword>
<accession>D6PJP0</accession>
<evidence type="ECO:0000256" key="4">
    <source>
        <dbReference type="ARBA" id="ARBA00023014"/>
    </source>
</evidence>
<evidence type="ECO:0000256" key="2">
    <source>
        <dbReference type="ARBA" id="ARBA00022723"/>
    </source>
</evidence>
<feature type="domain" description="4Fe-4S ferredoxin-type" evidence="5">
    <location>
        <begin position="39"/>
        <end position="68"/>
    </location>
</feature>
<dbReference type="GO" id="GO:0046872">
    <property type="term" value="F:metal ion binding"/>
    <property type="evidence" value="ECO:0007669"/>
    <property type="project" value="UniProtKB-KW"/>
</dbReference>
<dbReference type="InterPro" id="IPR050157">
    <property type="entry name" value="PSI_iron-sulfur_center"/>
</dbReference>
<dbReference type="PANTHER" id="PTHR24960:SF83">
    <property type="entry name" value="4FE-4S FERREDOXIN-TYPE DOMAIN-CONTAINING PROTEIN"/>
    <property type="match status" value="1"/>
</dbReference>
<evidence type="ECO:0000313" key="6">
    <source>
        <dbReference type="EMBL" id="ADD95941.1"/>
    </source>
</evidence>
<keyword evidence="3" id="KW-0408">Iron</keyword>
<reference evidence="6" key="1">
    <citation type="journal article" date="2010" name="ISME J.">
        <title>Metagenome of the Mediterranean deep chlorophyll maximum studied by direct and fosmid library 454 pyrosequencing.</title>
        <authorList>
            <person name="Ghai R."/>
            <person name="Martin-Cuadrado A.B."/>
            <person name="Molto A.G."/>
            <person name="Heredia I.G."/>
            <person name="Cabrera R."/>
            <person name="Martin J."/>
            <person name="Verdu M."/>
            <person name="Deschamps P."/>
            <person name="Moreira D."/>
            <person name="Lopez-Garcia P."/>
            <person name="Mira A."/>
            <person name="Rodriguez-Valera F."/>
        </authorList>
    </citation>
    <scope>NUCLEOTIDE SEQUENCE</scope>
</reference>
<name>D6PJP0_9ZZZZ</name>
<keyword evidence="1" id="KW-0004">4Fe-4S</keyword>
<dbReference type="InterPro" id="IPR017900">
    <property type="entry name" value="4Fe4S_Fe_S_CS"/>
</dbReference>
<dbReference type="PANTHER" id="PTHR24960">
    <property type="entry name" value="PHOTOSYSTEM I IRON-SULFUR CENTER-RELATED"/>
    <property type="match status" value="1"/>
</dbReference>
<dbReference type="PROSITE" id="PS51379">
    <property type="entry name" value="4FE4S_FER_2"/>
    <property type="match status" value="2"/>
</dbReference>
<keyword evidence="4" id="KW-0411">Iron-sulfur</keyword>
<dbReference type="InterPro" id="IPR017896">
    <property type="entry name" value="4Fe4S_Fe-S-bd"/>
</dbReference>
<evidence type="ECO:0000256" key="3">
    <source>
        <dbReference type="ARBA" id="ARBA00023004"/>
    </source>
</evidence>
<protein>
    <recommendedName>
        <fullName evidence="5">4Fe-4S ferredoxin-type domain-containing protein</fullName>
    </recommendedName>
</protein>
<sequence length="110" mass="12110">MTSSKDLAKRRAAEAERIAISLARQKGEQRSLIKGGEGTVAWVSEKLCIGCDQCTIVCDDDAIELYFKDMVSPLIEVPSNRKAKIIRDMCTGCRLCVLACPTDAITMIDR</sequence>
<organism evidence="6">
    <name type="scientific">uncultured organism MedDCM-OCT-S04-C1</name>
    <dbReference type="NCBI Taxonomy" id="743604"/>
    <lineage>
        <taxon>unclassified sequences</taxon>
        <taxon>environmental samples</taxon>
    </lineage>
</organism>
<dbReference type="SUPFAM" id="SSF54862">
    <property type="entry name" value="4Fe-4S ferredoxins"/>
    <property type="match status" value="1"/>
</dbReference>
<evidence type="ECO:0000259" key="5">
    <source>
        <dbReference type="PROSITE" id="PS51379"/>
    </source>
</evidence>
<dbReference type="PROSITE" id="PS00198">
    <property type="entry name" value="4FE4S_FER_1"/>
    <property type="match status" value="1"/>
</dbReference>
<feature type="domain" description="4Fe-4S ferredoxin-type" evidence="5">
    <location>
        <begin position="81"/>
        <end position="110"/>
    </location>
</feature>
<dbReference type="AlphaFoldDB" id="D6PJP0"/>
<dbReference type="Pfam" id="PF14697">
    <property type="entry name" value="Fer4_21"/>
    <property type="match status" value="1"/>
</dbReference>
<dbReference type="Gene3D" id="3.30.70.20">
    <property type="match status" value="1"/>
</dbReference>
<dbReference type="EMBL" id="GU943111">
    <property type="protein sequence ID" value="ADD95941.1"/>
    <property type="molecule type" value="Genomic_DNA"/>
</dbReference>